<protein>
    <submittedName>
        <fullName evidence="1">Uncharacterized protein</fullName>
    </submittedName>
</protein>
<reference evidence="1" key="1">
    <citation type="submission" date="2022-10" db="EMBL/GenBank/DDBJ databases">
        <title>Genome Sequence of Xylaria curta.</title>
        <authorList>
            <person name="Buettner E."/>
        </authorList>
    </citation>
    <scope>NUCLEOTIDE SEQUENCE</scope>
    <source>
        <strain evidence="1">Babe10</strain>
    </source>
</reference>
<evidence type="ECO:0000313" key="1">
    <source>
        <dbReference type="EMBL" id="KAJ2986759.1"/>
    </source>
</evidence>
<name>A0ACC1P636_9PEZI</name>
<keyword evidence="2" id="KW-1185">Reference proteome</keyword>
<dbReference type="Proteomes" id="UP001143856">
    <property type="component" value="Unassembled WGS sequence"/>
</dbReference>
<dbReference type="EMBL" id="JAPDGR010000898">
    <property type="protein sequence ID" value="KAJ2986759.1"/>
    <property type="molecule type" value="Genomic_DNA"/>
</dbReference>
<accession>A0ACC1P636</accession>
<evidence type="ECO:0000313" key="2">
    <source>
        <dbReference type="Proteomes" id="UP001143856"/>
    </source>
</evidence>
<proteinExistence type="predicted"/>
<sequence>MGRGGYETTPAGGGPGPSGGTSGGTGQGGKLLMIQTHTRQSAGYPFTSLSSQLTLLNSDYAGVTKQRPSRPFGGADDTTDESTTQGHGHASLSIASNT</sequence>
<organism evidence="1 2">
    <name type="scientific">Xylaria curta</name>
    <dbReference type="NCBI Taxonomy" id="42375"/>
    <lineage>
        <taxon>Eukaryota</taxon>
        <taxon>Fungi</taxon>
        <taxon>Dikarya</taxon>
        <taxon>Ascomycota</taxon>
        <taxon>Pezizomycotina</taxon>
        <taxon>Sordariomycetes</taxon>
        <taxon>Xylariomycetidae</taxon>
        <taxon>Xylariales</taxon>
        <taxon>Xylariaceae</taxon>
        <taxon>Xylaria</taxon>
    </lineage>
</organism>
<comment type="caution">
    <text evidence="1">The sequence shown here is derived from an EMBL/GenBank/DDBJ whole genome shotgun (WGS) entry which is preliminary data.</text>
</comment>
<gene>
    <name evidence="1" type="ORF">NUW58_g4874</name>
</gene>